<dbReference type="KEGG" id="rmb:K529_008020"/>
<dbReference type="AlphaFoldDB" id="A0A1B1A2G0"/>
<dbReference type="Proteomes" id="UP000013243">
    <property type="component" value="Chromosome"/>
</dbReference>
<name>A0A1B1A2G0_9RHOB</name>
<dbReference type="OrthoDB" id="7863415at2"/>
<evidence type="ECO:0000313" key="2">
    <source>
        <dbReference type="EMBL" id="ANP40706.1"/>
    </source>
</evidence>
<evidence type="ECO:0000313" key="3">
    <source>
        <dbReference type="Proteomes" id="UP000013243"/>
    </source>
</evidence>
<proteinExistence type="predicted"/>
<reference evidence="2 3" key="1">
    <citation type="journal article" date="2016" name="ISME J.">
        <title>Global occurrence and heterogeneity of the Roseobacter-clade species Ruegeria mobilis.</title>
        <authorList>
            <person name="Sonnenschein E."/>
            <person name="Gram L."/>
        </authorList>
    </citation>
    <scope>NUCLEOTIDE SEQUENCE [LARGE SCALE GENOMIC DNA]</scope>
    <source>
        <strain evidence="2 3">F1926</strain>
    </source>
</reference>
<accession>A0A1B1A2G0</accession>
<dbReference type="InterPro" id="IPR056644">
    <property type="entry name" value="DUF7742"/>
</dbReference>
<protein>
    <recommendedName>
        <fullName evidence="1">DUF7742 domain-containing protein</fullName>
    </recommendedName>
</protein>
<dbReference type="EMBL" id="CP015230">
    <property type="protein sequence ID" value="ANP40706.1"/>
    <property type="molecule type" value="Genomic_DNA"/>
</dbReference>
<feature type="domain" description="DUF7742" evidence="1">
    <location>
        <begin position="3"/>
        <end position="87"/>
    </location>
</feature>
<dbReference type="Pfam" id="PF24891">
    <property type="entry name" value="DUF7742"/>
    <property type="match status" value="1"/>
</dbReference>
<organism evidence="2 3">
    <name type="scientific">Tritonibacter mobilis F1926</name>
    <dbReference type="NCBI Taxonomy" id="1265309"/>
    <lineage>
        <taxon>Bacteria</taxon>
        <taxon>Pseudomonadati</taxon>
        <taxon>Pseudomonadota</taxon>
        <taxon>Alphaproteobacteria</taxon>
        <taxon>Rhodobacterales</taxon>
        <taxon>Paracoccaceae</taxon>
        <taxon>Tritonibacter</taxon>
    </lineage>
</organism>
<evidence type="ECO:0000259" key="1">
    <source>
        <dbReference type="Pfam" id="PF24891"/>
    </source>
</evidence>
<gene>
    <name evidence="2" type="ORF">K529_008020</name>
</gene>
<sequence>MLRPILWEDIRSLARALLAHPAPRRAALCRVILQGASRARRQTEATGRCHPRWGDGSLDRAARSFPLADEPFPGDPDYARCLQMVLGVVAGGHKKTPRREQQPGCSSY</sequence>
<dbReference type="STRING" id="1265309.K529_008020"/>